<evidence type="ECO:0000256" key="10">
    <source>
        <dbReference type="SAM" id="Phobius"/>
    </source>
</evidence>
<evidence type="ECO:0000256" key="2">
    <source>
        <dbReference type="ARBA" id="ARBA00010617"/>
    </source>
</evidence>
<keyword evidence="7 9" id="KW-0503">Monooxygenase</keyword>
<dbReference type="InterPro" id="IPR050196">
    <property type="entry name" value="Cytochrome_P450_Monoox"/>
</dbReference>
<keyword evidence="10" id="KW-0812">Transmembrane</keyword>
<organism evidence="11 12">
    <name type="scientific">Acaromyces ingoldii</name>
    <dbReference type="NCBI Taxonomy" id="215250"/>
    <lineage>
        <taxon>Eukaryota</taxon>
        <taxon>Fungi</taxon>
        <taxon>Dikarya</taxon>
        <taxon>Basidiomycota</taxon>
        <taxon>Ustilaginomycotina</taxon>
        <taxon>Exobasidiomycetes</taxon>
        <taxon>Exobasidiales</taxon>
        <taxon>Cryptobasidiaceae</taxon>
        <taxon>Acaromyces</taxon>
    </lineage>
</organism>
<dbReference type="GO" id="GO:0016705">
    <property type="term" value="F:oxidoreductase activity, acting on paired donors, with incorporation or reduction of molecular oxygen"/>
    <property type="evidence" value="ECO:0007669"/>
    <property type="project" value="InterPro"/>
</dbReference>
<dbReference type="AlphaFoldDB" id="A0A316YIR7"/>
<dbReference type="PRINTS" id="PR00465">
    <property type="entry name" value="EP450IV"/>
</dbReference>
<dbReference type="PANTHER" id="PTHR24291:SF50">
    <property type="entry name" value="BIFUNCTIONAL ALBAFLAVENONE MONOOXYGENASE_TERPENE SYNTHASE"/>
    <property type="match status" value="1"/>
</dbReference>
<comment type="similarity">
    <text evidence="2 9">Belongs to the cytochrome P450 family.</text>
</comment>
<evidence type="ECO:0000256" key="6">
    <source>
        <dbReference type="ARBA" id="ARBA00023004"/>
    </source>
</evidence>
<dbReference type="PRINTS" id="PR00385">
    <property type="entry name" value="P450"/>
</dbReference>
<dbReference type="GO" id="GO:0020037">
    <property type="term" value="F:heme binding"/>
    <property type="evidence" value="ECO:0007669"/>
    <property type="project" value="InterPro"/>
</dbReference>
<dbReference type="GO" id="GO:0004497">
    <property type="term" value="F:monooxygenase activity"/>
    <property type="evidence" value="ECO:0007669"/>
    <property type="project" value="UniProtKB-KW"/>
</dbReference>
<dbReference type="EMBL" id="KZ819637">
    <property type="protein sequence ID" value="PWN89099.1"/>
    <property type="molecule type" value="Genomic_DNA"/>
</dbReference>
<evidence type="ECO:0000256" key="7">
    <source>
        <dbReference type="ARBA" id="ARBA00023033"/>
    </source>
</evidence>
<dbReference type="GO" id="GO:0005506">
    <property type="term" value="F:iron ion binding"/>
    <property type="evidence" value="ECO:0007669"/>
    <property type="project" value="InterPro"/>
</dbReference>
<dbReference type="STRING" id="215250.A0A316YIR7"/>
<keyword evidence="10" id="KW-0472">Membrane</keyword>
<dbReference type="RefSeq" id="XP_025376297.1">
    <property type="nucleotide sequence ID" value="XM_025518009.1"/>
</dbReference>
<dbReference type="InterPro" id="IPR017972">
    <property type="entry name" value="Cyt_P450_CS"/>
</dbReference>
<dbReference type="PROSITE" id="PS00086">
    <property type="entry name" value="CYTOCHROME_P450"/>
    <property type="match status" value="1"/>
</dbReference>
<dbReference type="SUPFAM" id="SSF48264">
    <property type="entry name" value="Cytochrome P450"/>
    <property type="match status" value="1"/>
</dbReference>
<evidence type="ECO:0000256" key="1">
    <source>
        <dbReference type="ARBA" id="ARBA00001971"/>
    </source>
</evidence>
<dbReference type="InParanoid" id="A0A316YIR7"/>
<dbReference type="Pfam" id="PF00067">
    <property type="entry name" value="p450"/>
    <property type="match status" value="1"/>
</dbReference>
<evidence type="ECO:0000256" key="4">
    <source>
        <dbReference type="ARBA" id="ARBA00022723"/>
    </source>
</evidence>
<dbReference type="PANTHER" id="PTHR24291">
    <property type="entry name" value="CYTOCHROME P450 FAMILY 4"/>
    <property type="match status" value="1"/>
</dbReference>
<evidence type="ECO:0000256" key="5">
    <source>
        <dbReference type="ARBA" id="ARBA00023002"/>
    </source>
</evidence>
<proteinExistence type="inferred from homology"/>
<feature type="transmembrane region" description="Helical" evidence="10">
    <location>
        <begin position="47"/>
        <end position="65"/>
    </location>
</feature>
<keyword evidence="12" id="KW-1185">Reference proteome</keyword>
<accession>A0A316YIR7</accession>
<dbReference type="InterPro" id="IPR002403">
    <property type="entry name" value="Cyt_P450_E_grp-IV"/>
</dbReference>
<name>A0A316YIR7_9BASI</name>
<keyword evidence="6 8" id="KW-0408">Iron</keyword>
<keyword evidence="4 8" id="KW-0479">Metal-binding</keyword>
<gene>
    <name evidence="11" type="ORF">FA10DRAFT_135944</name>
</gene>
<reference evidence="11" key="1">
    <citation type="journal article" date="2018" name="Mol. Biol. Evol.">
        <title>Broad Genomic Sampling Reveals a Smut Pathogenic Ancestry of the Fungal Clade Ustilaginomycotina.</title>
        <authorList>
            <person name="Kijpornyongpan T."/>
            <person name="Mondo S.J."/>
            <person name="Barry K."/>
            <person name="Sandor L."/>
            <person name="Lee J."/>
            <person name="Lipzen A."/>
            <person name="Pangilinan J."/>
            <person name="LaButti K."/>
            <person name="Hainaut M."/>
            <person name="Henrissat B."/>
            <person name="Grigoriev I.V."/>
            <person name="Spatafora J.W."/>
            <person name="Aime M.C."/>
        </authorList>
    </citation>
    <scope>NUCLEOTIDE SEQUENCE [LARGE SCALE GENOMIC DNA]</scope>
    <source>
        <strain evidence="11">MCA 4198</strain>
    </source>
</reference>
<evidence type="ECO:0000313" key="12">
    <source>
        <dbReference type="Proteomes" id="UP000245768"/>
    </source>
</evidence>
<keyword evidence="10" id="KW-1133">Transmembrane helix</keyword>
<feature type="binding site" description="axial binding residue" evidence="8">
    <location>
        <position position="565"/>
    </location>
    <ligand>
        <name>heme</name>
        <dbReference type="ChEBI" id="CHEBI:30413"/>
    </ligand>
    <ligandPart>
        <name>Fe</name>
        <dbReference type="ChEBI" id="CHEBI:18248"/>
    </ligandPart>
</feature>
<protein>
    <submittedName>
        <fullName evidence="11">Cytochrome P450</fullName>
    </submittedName>
</protein>
<comment type="cofactor">
    <cofactor evidence="1 8">
        <name>heme</name>
        <dbReference type="ChEBI" id="CHEBI:30413"/>
    </cofactor>
</comment>
<dbReference type="Proteomes" id="UP000245768">
    <property type="component" value="Unassembled WGS sequence"/>
</dbReference>
<dbReference type="Gene3D" id="1.10.630.10">
    <property type="entry name" value="Cytochrome P450"/>
    <property type="match status" value="1"/>
</dbReference>
<dbReference type="GeneID" id="37039925"/>
<keyword evidence="3 8" id="KW-0349">Heme</keyword>
<sequence length="631" mass="69293">MQLARTPFLDKGQRIECGQRTTTTTTTTMTIGRTKSMATQTPVLSAWHVYLVLSTVCLAFLLMRIGKLASAIHARESGLSHIPYASPLGDRALGLKQRIKRLIIGDLSLLGRPVDAASAQELLLDSTRSCTADGTAAAVFVYRDVLSTPRVVLFDPLAVQHVLSVRSFDAFVKPPLILRILTRTLGRGLLVVDGPTHRRQRKQLGPAFAQGALRGMVPAIFEQAGRLAGIIDDGISGRIKMGIRELQKVGHKEEVVIDFGLWASKLALDIIGQVGFSRDLGALSELCSDKEQAPDPLRAAFDLLNKILLKPKPRDMVLLALAQVPGFAWVRSLPTERNVNLRNVFETFSSTAKGFLDERRALLSGGERQAKDLLDHCVWANMDPKLKEGDRMSDEEIIAQVNTFMTGAVGTTSSGMSWLFHYLSLPENIQYQTRLRDEVQGAFGDREAVALDELNGLIFLDHVVKESLRLTSPTAEVVREVADDMAVLPLSRPYPCRAGSKTRTFDKIVVRRGQRLMIPVHLMNTGEEIWGPDAKNFNPDRWSTITAGSPASQLLLSFSVGPRSCIGNRLALVQLKALVCTLIRRYRFETVATPDGEIQVGPAGTGFLRPVASSDIVEGVNGTFPVRFSRL</sequence>
<dbReference type="InterPro" id="IPR036396">
    <property type="entry name" value="Cyt_P450_sf"/>
</dbReference>
<keyword evidence="5 9" id="KW-0560">Oxidoreductase</keyword>
<evidence type="ECO:0000256" key="8">
    <source>
        <dbReference type="PIRSR" id="PIRSR602403-1"/>
    </source>
</evidence>
<evidence type="ECO:0000256" key="3">
    <source>
        <dbReference type="ARBA" id="ARBA00022617"/>
    </source>
</evidence>
<evidence type="ECO:0000313" key="11">
    <source>
        <dbReference type="EMBL" id="PWN89099.1"/>
    </source>
</evidence>
<dbReference type="OrthoDB" id="1470350at2759"/>
<dbReference type="InterPro" id="IPR001128">
    <property type="entry name" value="Cyt_P450"/>
</dbReference>
<evidence type="ECO:0000256" key="9">
    <source>
        <dbReference type="RuleBase" id="RU000461"/>
    </source>
</evidence>